<geneLocation type="plasmid" evidence="3">
    <name>p1</name>
</geneLocation>
<name>A0A4D8PZE3_AZOBR</name>
<keyword evidence="1" id="KW-0472">Membrane</keyword>
<organism evidence="3 4">
    <name type="scientific">Azospirillum brasilense</name>
    <dbReference type="NCBI Taxonomy" id="192"/>
    <lineage>
        <taxon>Bacteria</taxon>
        <taxon>Pseudomonadati</taxon>
        <taxon>Pseudomonadota</taxon>
        <taxon>Alphaproteobacteria</taxon>
        <taxon>Rhodospirillales</taxon>
        <taxon>Azospirillaceae</taxon>
        <taxon>Azospirillum</taxon>
    </lineage>
</organism>
<dbReference type="AlphaFoldDB" id="A0A4D8PZE3"/>
<gene>
    <name evidence="3" type="ORF">D3867_15245</name>
</gene>
<dbReference type="PANTHER" id="PTHR30007:SF0">
    <property type="entry name" value="TRANSPOSASE"/>
    <property type="match status" value="1"/>
</dbReference>
<sequence>MAKKVKGRKRHIAVDTSGFLLGVLVHAAGIQDADSAGALLTRIKRLYRWLRAIFADSVYNRMPVILACFLLGLTLIIVRRIAGGGFIRVLRRWMVERSFGWFGW</sequence>
<dbReference type="InterPro" id="IPR002559">
    <property type="entry name" value="Transposase_11"/>
</dbReference>
<dbReference type="GO" id="GO:0004803">
    <property type="term" value="F:transposase activity"/>
    <property type="evidence" value="ECO:0007669"/>
    <property type="project" value="InterPro"/>
</dbReference>
<dbReference type="EMBL" id="CP032331">
    <property type="protein sequence ID" value="QCO03427.1"/>
    <property type="molecule type" value="Genomic_DNA"/>
</dbReference>
<feature type="domain" description="Transposase IS4-like" evidence="2">
    <location>
        <begin position="3"/>
        <end position="102"/>
    </location>
</feature>
<protein>
    <recommendedName>
        <fullName evidence="2">Transposase IS4-like domain-containing protein</fullName>
    </recommendedName>
</protein>
<evidence type="ECO:0000256" key="1">
    <source>
        <dbReference type="SAM" id="Phobius"/>
    </source>
</evidence>
<feature type="transmembrane region" description="Helical" evidence="1">
    <location>
        <begin position="64"/>
        <end position="82"/>
    </location>
</feature>
<accession>A0A4D8PZE3</accession>
<evidence type="ECO:0000313" key="4">
    <source>
        <dbReference type="Proteomes" id="UP000298596"/>
    </source>
</evidence>
<reference evidence="3 4" key="1">
    <citation type="submission" date="2018-09" db="EMBL/GenBank/DDBJ databases">
        <title>Whole genome based analysis of evolution and adaptive divergence in Indian and Brazilian strains of Azospirillum brasilense.</title>
        <authorList>
            <person name="Singh C."/>
            <person name="Tripathi A.K."/>
        </authorList>
    </citation>
    <scope>NUCLEOTIDE SEQUENCE [LARGE SCALE GENOMIC DNA]</scope>
    <source>
        <strain evidence="3 4">MTCC4036</strain>
        <plasmid evidence="3 4">p1</plasmid>
    </source>
</reference>
<dbReference type="GO" id="GO:0006313">
    <property type="term" value="P:DNA transposition"/>
    <property type="evidence" value="ECO:0007669"/>
    <property type="project" value="InterPro"/>
</dbReference>
<keyword evidence="1" id="KW-0812">Transmembrane</keyword>
<dbReference type="Proteomes" id="UP000298596">
    <property type="component" value="Plasmid p1"/>
</dbReference>
<keyword evidence="1" id="KW-1133">Transmembrane helix</keyword>
<proteinExistence type="predicted"/>
<dbReference type="Pfam" id="PF01609">
    <property type="entry name" value="DDE_Tnp_1"/>
    <property type="match status" value="1"/>
</dbReference>
<keyword evidence="3" id="KW-0614">Plasmid</keyword>
<evidence type="ECO:0000259" key="2">
    <source>
        <dbReference type="Pfam" id="PF01609"/>
    </source>
</evidence>
<evidence type="ECO:0000313" key="3">
    <source>
        <dbReference type="EMBL" id="QCO03427.1"/>
    </source>
</evidence>
<dbReference type="PANTHER" id="PTHR30007">
    <property type="entry name" value="PHP DOMAIN PROTEIN"/>
    <property type="match status" value="1"/>
</dbReference>
<dbReference type="GO" id="GO:0003677">
    <property type="term" value="F:DNA binding"/>
    <property type="evidence" value="ECO:0007669"/>
    <property type="project" value="InterPro"/>
</dbReference>